<dbReference type="Gene3D" id="3.40.50.300">
    <property type="entry name" value="P-loop containing nucleotide triphosphate hydrolases"/>
    <property type="match status" value="1"/>
</dbReference>
<dbReference type="InterPro" id="IPR013822">
    <property type="entry name" value="Signal_recog_particl_SRP54_hlx"/>
</dbReference>
<evidence type="ECO:0000256" key="2">
    <source>
        <dbReference type="ARBA" id="ARBA00005450"/>
    </source>
</evidence>
<dbReference type="InterPro" id="IPR022941">
    <property type="entry name" value="SRP54"/>
</dbReference>
<dbReference type="SMART" id="SM00962">
    <property type="entry name" value="SRP54"/>
    <property type="match status" value="1"/>
</dbReference>
<evidence type="ECO:0000313" key="17">
    <source>
        <dbReference type="EMBL" id="CAF4290012.1"/>
    </source>
</evidence>
<dbReference type="InterPro" id="IPR036891">
    <property type="entry name" value="Signal_recog_part_SRP54_M_sf"/>
</dbReference>
<comment type="caution">
    <text evidence="17">The sequence shown here is derived from an EMBL/GenBank/DDBJ whole genome shotgun (WGS) entry which is preliminary data.</text>
</comment>
<protein>
    <recommendedName>
        <fullName evidence="10">Signal recognition particle subunit SRP54</fullName>
        <ecNumber evidence="12">3.6.5.4</ecNumber>
    </recommendedName>
    <alternativeName>
        <fullName evidence="11">Signal recognition particle 54 kDa protein</fullName>
    </alternativeName>
</protein>
<keyword evidence="3" id="KW-0963">Cytoplasm</keyword>
<dbReference type="GO" id="GO:0005786">
    <property type="term" value="C:signal recognition particle, endoplasmic reticulum targeting"/>
    <property type="evidence" value="ECO:0007669"/>
    <property type="project" value="UniProtKB-KW"/>
</dbReference>
<gene>
    <name evidence="18" type="ORF">BYL167_LOCUS42207</name>
    <name evidence="17" type="ORF">SMN809_LOCUS25625</name>
</gene>
<keyword evidence="7" id="KW-0342">GTP-binding</keyword>
<evidence type="ECO:0000259" key="14">
    <source>
        <dbReference type="SMART" id="SM00382"/>
    </source>
</evidence>
<dbReference type="EMBL" id="CAJOBI010034277">
    <property type="protein sequence ID" value="CAF4290012.1"/>
    <property type="molecule type" value="Genomic_DNA"/>
</dbReference>
<dbReference type="EMBL" id="CAJOBH010109011">
    <property type="protein sequence ID" value="CAF4651912.1"/>
    <property type="molecule type" value="Genomic_DNA"/>
</dbReference>
<dbReference type="GO" id="GO:0006616">
    <property type="term" value="P:SRP-dependent cotranslational protein targeting to membrane, translocation"/>
    <property type="evidence" value="ECO:0007669"/>
    <property type="project" value="TreeGrafter"/>
</dbReference>
<accession>A0A8S2TI01</accession>
<dbReference type="AlphaFoldDB" id="A0A8S2TI01"/>
<dbReference type="CDD" id="cd17875">
    <property type="entry name" value="SRP54_G"/>
    <property type="match status" value="1"/>
</dbReference>
<evidence type="ECO:0000259" key="15">
    <source>
        <dbReference type="SMART" id="SM00962"/>
    </source>
</evidence>
<dbReference type="GO" id="GO:0005525">
    <property type="term" value="F:GTP binding"/>
    <property type="evidence" value="ECO:0007669"/>
    <property type="project" value="UniProtKB-KW"/>
</dbReference>
<dbReference type="InterPro" id="IPR003593">
    <property type="entry name" value="AAA+_ATPase"/>
</dbReference>
<dbReference type="InterPro" id="IPR042101">
    <property type="entry name" value="SRP54_N_sf"/>
</dbReference>
<name>A0A8S2TI01_9BILA</name>
<keyword evidence="4" id="KW-0547">Nucleotide-binding</keyword>
<dbReference type="Gene3D" id="1.10.260.30">
    <property type="entry name" value="Signal recognition particle, SRP54 subunit, M-domain"/>
    <property type="match status" value="1"/>
</dbReference>
<dbReference type="SUPFAM" id="SSF52540">
    <property type="entry name" value="P-loop containing nucleoside triphosphate hydrolases"/>
    <property type="match status" value="1"/>
</dbReference>
<reference evidence="17" key="1">
    <citation type="submission" date="2021-02" db="EMBL/GenBank/DDBJ databases">
        <authorList>
            <person name="Nowell W R."/>
        </authorList>
    </citation>
    <scope>NUCLEOTIDE SEQUENCE</scope>
</reference>
<dbReference type="Pfam" id="PF02881">
    <property type="entry name" value="SRP54_N"/>
    <property type="match status" value="1"/>
</dbReference>
<evidence type="ECO:0000256" key="12">
    <source>
        <dbReference type="ARBA" id="ARBA00035672"/>
    </source>
</evidence>
<dbReference type="Pfam" id="PF02978">
    <property type="entry name" value="SRP_SPB"/>
    <property type="match status" value="1"/>
</dbReference>
<dbReference type="Gene3D" id="1.20.120.140">
    <property type="entry name" value="Signal recognition particle SRP54, nucleotide-binding domain"/>
    <property type="match status" value="1"/>
</dbReference>
<evidence type="ECO:0000256" key="10">
    <source>
        <dbReference type="ARBA" id="ARBA00034832"/>
    </source>
</evidence>
<dbReference type="FunFam" id="3.40.50.300:FF:000022">
    <property type="entry name" value="Signal recognition particle 54 kDa subunit"/>
    <property type="match status" value="1"/>
</dbReference>
<dbReference type="GO" id="GO:0005829">
    <property type="term" value="C:cytosol"/>
    <property type="evidence" value="ECO:0007669"/>
    <property type="project" value="TreeGrafter"/>
</dbReference>
<evidence type="ECO:0000313" key="19">
    <source>
        <dbReference type="Proteomes" id="UP000676336"/>
    </source>
</evidence>
<feature type="non-terminal residue" evidence="17">
    <location>
        <position position="1"/>
    </location>
</feature>
<dbReference type="SUPFAM" id="SSF47364">
    <property type="entry name" value="Domain of the SRP/SRP receptor G-proteins"/>
    <property type="match status" value="1"/>
</dbReference>
<evidence type="ECO:0000256" key="11">
    <source>
        <dbReference type="ARBA" id="ARBA00034907"/>
    </source>
</evidence>
<evidence type="ECO:0000256" key="1">
    <source>
        <dbReference type="ARBA" id="ARBA00004496"/>
    </source>
</evidence>
<evidence type="ECO:0000256" key="3">
    <source>
        <dbReference type="ARBA" id="ARBA00022490"/>
    </source>
</evidence>
<evidence type="ECO:0000256" key="6">
    <source>
        <dbReference type="ARBA" id="ARBA00022884"/>
    </source>
</evidence>
<proteinExistence type="inferred from homology"/>
<dbReference type="PANTHER" id="PTHR11564">
    <property type="entry name" value="SIGNAL RECOGNITION PARTICLE 54K PROTEIN SRP54"/>
    <property type="match status" value="1"/>
</dbReference>
<keyword evidence="6" id="KW-0694">RNA-binding</keyword>
<dbReference type="GO" id="GO:0003924">
    <property type="term" value="F:GTPase activity"/>
    <property type="evidence" value="ECO:0007669"/>
    <property type="project" value="InterPro"/>
</dbReference>
<comment type="catalytic activity">
    <reaction evidence="13">
        <text>GTP + H2O = GDP + phosphate + H(+)</text>
        <dbReference type="Rhea" id="RHEA:19669"/>
        <dbReference type="ChEBI" id="CHEBI:15377"/>
        <dbReference type="ChEBI" id="CHEBI:15378"/>
        <dbReference type="ChEBI" id="CHEBI:37565"/>
        <dbReference type="ChEBI" id="CHEBI:43474"/>
        <dbReference type="ChEBI" id="CHEBI:58189"/>
        <dbReference type="EC" id="3.6.5.4"/>
    </reaction>
    <physiologicalReaction direction="left-to-right" evidence="13">
        <dbReference type="Rhea" id="RHEA:19670"/>
    </physiologicalReaction>
</comment>
<dbReference type="GO" id="GO:0008312">
    <property type="term" value="F:7S RNA binding"/>
    <property type="evidence" value="ECO:0007669"/>
    <property type="project" value="InterPro"/>
</dbReference>
<feature type="domain" description="Signal recognition particle SRP54 helical bundle" evidence="16">
    <location>
        <begin position="2"/>
        <end position="87"/>
    </location>
</feature>
<keyword evidence="9" id="KW-0687">Ribonucleoprotein</keyword>
<dbReference type="Proteomes" id="UP000681967">
    <property type="component" value="Unassembled WGS sequence"/>
</dbReference>
<comment type="subcellular location">
    <subcellularLocation>
        <location evidence="1">Cytoplasm</location>
    </subcellularLocation>
</comment>
<evidence type="ECO:0000256" key="13">
    <source>
        <dbReference type="ARBA" id="ARBA00048157"/>
    </source>
</evidence>
<evidence type="ECO:0000313" key="18">
    <source>
        <dbReference type="EMBL" id="CAF4651912.1"/>
    </source>
</evidence>
<organism evidence="17 19">
    <name type="scientific">Rotaria magnacalcarata</name>
    <dbReference type="NCBI Taxonomy" id="392030"/>
    <lineage>
        <taxon>Eukaryota</taxon>
        <taxon>Metazoa</taxon>
        <taxon>Spiralia</taxon>
        <taxon>Gnathifera</taxon>
        <taxon>Rotifera</taxon>
        <taxon>Eurotatoria</taxon>
        <taxon>Bdelloidea</taxon>
        <taxon>Philodinida</taxon>
        <taxon>Philodinidae</taxon>
        <taxon>Rotaria</taxon>
    </lineage>
</organism>
<sequence>MILVDLARRLLSTTRTLRNATIINEQILNEALSEICRALLEADVNAQLVKQLRENIKQAINLEETPGRLNINQLIESVVFTELVRLIDSEVRAWQPAKNKANIVLFVGLQGSGKTTTCTKYAYHYMRRGWKTALVCADTFRAGAFDQLKQNATKARIPFYGSYTESDPLLVAMDGIETFRNDNFELIIVDTSGRHAQEESLFEEMLHISNGIQPDNIIFVVDASIGQACELQAKAFKSKVDVGSVIITKLDGHGKGGGALSAVAATKSSIIFIGTGEHIDGFEVFETKQFIGKLLGHGNIAGLTERMHELKLENNSRLITNLISGQFKIRDIIFIQNEWTRQEPQARLKKLMCIMDSMHTNELDHSDVVKLFQSQIGRYTRVARGSGASIQDVKDLLAQYSKFSKVIKMMSGMNDPLQP</sequence>
<evidence type="ECO:0000256" key="4">
    <source>
        <dbReference type="ARBA" id="ARBA00022741"/>
    </source>
</evidence>
<dbReference type="InterPro" id="IPR004125">
    <property type="entry name" value="Signal_recog_particle_SRP54_M"/>
</dbReference>
<keyword evidence="8" id="KW-0733">Signal recognition particle</keyword>
<keyword evidence="5" id="KW-0378">Hydrolase</keyword>
<dbReference type="SMART" id="SM00382">
    <property type="entry name" value="AAA"/>
    <property type="match status" value="1"/>
</dbReference>
<dbReference type="GO" id="GO:0030942">
    <property type="term" value="F:endoplasmic reticulum signal peptide binding"/>
    <property type="evidence" value="ECO:0007669"/>
    <property type="project" value="TreeGrafter"/>
</dbReference>
<dbReference type="InterPro" id="IPR000897">
    <property type="entry name" value="SRP54_GTPase_dom"/>
</dbReference>
<dbReference type="Proteomes" id="UP000676336">
    <property type="component" value="Unassembled WGS sequence"/>
</dbReference>
<dbReference type="EC" id="3.6.5.4" evidence="12"/>
<dbReference type="SUPFAM" id="SSF47446">
    <property type="entry name" value="Signal peptide-binding domain"/>
    <property type="match status" value="1"/>
</dbReference>
<evidence type="ECO:0000256" key="5">
    <source>
        <dbReference type="ARBA" id="ARBA00022801"/>
    </source>
</evidence>
<evidence type="ECO:0000259" key="16">
    <source>
        <dbReference type="SMART" id="SM00963"/>
    </source>
</evidence>
<dbReference type="Pfam" id="PF00448">
    <property type="entry name" value="SRP54"/>
    <property type="match status" value="1"/>
</dbReference>
<evidence type="ECO:0000256" key="7">
    <source>
        <dbReference type="ARBA" id="ARBA00023134"/>
    </source>
</evidence>
<dbReference type="InterPro" id="IPR036225">
    <property type="entry name" value="SRP/SRP_N"/>
</dbReference>
<dbReference type="SMART" id="SM00963">
    <property type="entry name" value="SRP54_N"/>
    <property type="match status" value="1"/>
</dbReference>
<dbReference type="PANTHER" id="PTHR11564:SF5">
    <property type="entry name" value="SIGNAL RECOGNITION PARTICLE SUBUNIT SRP54"/>
    <property type="match status" value="1"/>
</dbReference>
<evidence type="ECO:0000256" key="8">
    <source>
        <dbReference type="ARBA" id="ARBA00023135"/>
    </source>
</evidence>
<comment type="similarity">
    <text evidence="2">Belongs to the GTP-binding SRP family. SRP54 subfamily.</text>
</comment>
<evidence type="ECO:0000256" key="9">
    <source>
        <dbReference type="ARBA" id="ARBA00023274"/>
    </source>
</evidence>
<feature type="domain" description="AAA+ ATPase" evidence="14">
    <location>
        <begin position="100"/>
        <end position="295"/>
    </location>
</feature>
<feature type="domain" description="SRP54-type proteins GTP-binding" evidence="15">
    <location>
        <begin position="101"/>
        <end position="296"/>
    </location>
</feature>
<dbReference type="InterPro" id="IPR027417">
    <property type="entry name" value="P-loop_NTPase"/>
</dbReference>